<proteinExistence type="predicted"/>
<name>A0A0R3SGB8_HYMDI</name>
<dbReference type="Proteomes" id="UP000274504">
    <property type="component" value="Unassembled WGS sequence"/>
</dbReference>
<evidence type="ECO:0000313" key="2">
    <source>
        <dbReference type="Proteomes" id="UP000274504"/>
    </source>
</evidence>
<reference evidence="3" key="1">
    <citation type="submission" date="2017-02" db="UniProtKB">
        <authorList>
            <consortium name="WormBaseParasite"/>
        </authorList>
    </citation>
    <scope>IDENTIFICATION</scope>
</reference>
<organism evidence="3">
    <name type="scientific">Hymenolepis diminuta</name>
    <name type="common">Rat tapeworm</name>
    <dbReference type="NCBI Taxonomy" id="6216"/>
    <lineage>
        <taxon>Eukaryota</taxon>
        <taxon>Metazoa</taxon>
        <taxon>Spiralia</taxon>
        <taxon>Lophotrochozoa</taxon>
        <taxon>Platyhelminthes</taxon>
        <taxon>Cestoda</taxon>
        <taxon>Eucestoda</taxon>
        <taxon>Cyclophyllidea</taxon>
        <taxon>Hymenolepididae</taxon>
        <taxon>Hymenolepis</taxon>
    </lineage>
</organism>
<dbReference type="EMBL" id="UYSG01001329">
    <property type="protein sequence ID" value="VDL41139.1"/>
    <property type="molecule type" value="Genomic_DNA"/>
</dbReference>
<reference evidence="1 2" key="2">
    <citation type="submission" date="2018-11" db="EMBL/GenBank/DDBJ databases">
        <authorList>
            <consortium name="Pathogen Informatics"/>
        </authorList>
    </citation>
    <scope>NUCLEOTIDE SEQUENCE [LARGE SCALE GENOMIC DNA]</scope>
</reference>
<evidence type="ECO:0000313" key="1">
    <source>
        <dbReference type="EMBL" id="VDL41139.1"/>
    </source>
</evidence>
<evidence type="ECO:0000313" key="3">
    <source>
        <dbReference type="WBParaSite" id="HDID_0000393601-mRNA-1"/>
    </source>
</evidence>
<protein>
    <submittedName>
        <fullName evidence="1 3">Uncharacterized protein</fullName>
    </submittedName>
</protein>
<sequence length="232" mass="26971">MANNEHLVSASPSSYAMILNKTEQFIRFLEETNQNISDFEFDCHQAAQLFWWEINETHMQICDFLLDYENDIKLLAPYSPFITCALKILPFIRTVHLPATHFSGIYDYYNERGKKMRQAVQNLPKALKNFSTVVGDLPHVTFNDEECENPNKALNLYEEMYKNCLLFVQTPPSGTENAVAVFFEYRRFIRNRLRLPLCENDFNDTMSVESVYIINSEASSDNQSNASEFDLL</sequence>
<dbReference type="OrthoDB" id="6304191at2759"/>
<accession>A0A0R3SGB8</accession>
<gene>
    <name evidence="1" type="ORF">HDID_LOCUS3934</name>
</gene>
<dbReference type="AlphaFoldDB" id="A0A0R3SGB8"/>
<dbReference type="WBParaSite" id="HDID_0000393601-mRNA-1">
    <property type="protein sequence ID" value="HDID_0000393601-mRNA-1"/>
    <property type="gene ID" value="HDID_0000393601"/>
</dbReference>